<name>A0ABU3W252_9GAMM</name>
<dbReference type="PANTHER" id="PTHR39456">
    <property type="entry name" value="METAL-DEPENDENT HYDROLASE"/>
    <property type="match status" value="1"/>
</dbReference>
<dbReference type="InterPro" id="IPR016516">
    <property type="entry name" value="UCP07580"/>
</dbReference>
<protein>
    <submittedName>
        <fullName evidence="3">Metal-dependent hydrolase</fullName>
        <ecNumber evidence="3">3.-.-.-</ecNumber>
    </submittedName>
</protein>
<dbReference type="PIRSF" id="PIRSF007580">
    <property type="entry name" value="UCP07580"/>
    <property type="match status" value="1"/>
</dbReference>
<dbReference type="RefSeq" id="WP_316974995.1">
    <property type="nucleotide sequence ID" value="NZ_JAWIIJ010000016.1"/>
</dbReference>
<proteinExistence type="predicted"/>
<accession>A0ABU3W252</accession>
<comment type="caution">
    <text evidence="3">The sequence shown here is derived from an EMBL/GenBank/DDBJ whole genome shotgun (WGS) entry which is preliminary data.</text>
</comment>
<dbReference type="Proteomes" id="UP001269819">
    <property type="component" value="Unassembled WGS sequence"/>
</dbReference>
<reference evidence="3 4" key="1">
    <citation type="submission" date="2023-10" db="EMBL/GenBank/DDBJ databases">
        <title>Characteristics and mechanism of a salt-tolerant marine origin heterotrophic nitrifying- aerobic denitrifying bacteria Marinobacter xestospongiae HN1.</title>
        <authorList>
            <person name="Qi R."/>
        </authorList>
    </citation>
    <scope>NUCLEOTIDE SEQUENCE [LARGE SCALE GENOMIC DNA]</scope>
    <source>
        <strain evidence="3 4">HN1</strain>
    </source>
</reference>
<evidence type="ECO:0000313" key="4">
    <source>
        <dbReference type="Proteomes" id="UP001269819"/>
    </source>
</evidence>
<dbReference type="Pfam" id="PF10118">
    <property type="entry name" value="Metal_hydrol"/>
    <property type="match status" value="1"/>
</dbReference>
<dbReference type="EC" id="3.-.-.-" evidence="3"/>
<evidence type="ECO:0000313" key="3">
    <source>
        <dbReference type="EMBL" id="MDV2080610.1"/>
    </source>
</evidence>
<keyword evidence="2" id="KW-0812">Transmembrane</keyword>
<gene>
    <name evidence="3" type="ORF">RYS15_18145</name>
</gene>
<dbReference type="EMBL" id="JAWIIJ010000016">
    <property type="protein sequence ID" value="MDV2080610.1"/>
    <property type="molecule type" value="Genomic_DNA"/>
</dbReference>
<feature type="transmembrane region" description="Helical" evidence="2">
    <location>
        <begin position="206"/>
        <end position="229"/>
    </location>
</feature>
<organism evidence="3 4">
    <name type="scientific">Marinobacter xestospongiae</name>
    <dbReference type="NCBI Taxonomy" id="994319"/>
    <lineage>
        <taxon>Bacteria</taxon>
        <taxon>Pseudomonadati</taxon>
        <taxon>Pseudomonadota</taxon>
        <taxon>Gammaproteobacteria</taxon>
        <taxon>Pseudomonadales</taxon>
        <taxon>Marinobacteraceae</taxon>
        <taxon>Marinobacter</taxon>
    </lineage>
</organism>
<dbReference type="GO" id="GO:0016787">
    <property type="term" value="F:hydrolase activity"/>
    <property type="evidence" value="ECO:0007669"/>
    <property type="project" value="UniProtKB-KW"/>
</dbReference>
<feature type="compositionally biased region" description="Basic and acidic residues" evidence="1">
    <location>
        <begin position="12"/>
        <end position="23"/>
    </location>
</feature>
<keyword evidence="2" id="KW-0472">Membrane</keyword>
<keyword evidence="4" id="KW-1185">Reference proteome</keyword>
<feature type="compositionally biased region" description="Polar residues" evidence="1">
    <location>
        <begin position="1"/>
        <end position="11"/>
    </location>
</feature>
<dbReference type="PANTHER" id="PTHR39456:SF1">
    <property type="entry name" value="METAL-DEPENDENT HYDROLASE"/>
    <property type="match status" value="1"/>
</dbReference>
<evidence type="ECO:0000256" key="2">
    <source>
        <dbReference type="SAM" id="Phobius"/>
    </source>
</evidence>
<keyword evidence="3" id="KW-0378">Hydrolase</keyword>
<feature type="region of interest" description="Disordered" evidence="1">
    <location>
        <begin position="1"/>
        <end position="29"/>
    </location>
</feature>
<keyword evidence="2" id="KW-1133">Transmembrane helix</keyword>
<evidence type="ECO:0000256" key="1">
    <source>
        <dbReference type="SAM" id="MobiDB-lite"/>
    </source>
</evidence>
<sequence length="304" mass="35379">MQTTQDTTTNRPDNRPDNAKTRTPDNVSIKPQRMGFEFDEKNPRYWLDNSYILSHTMNALSVLFPQGEQFFVDSVRYFRDQITDPKMKEEVRGFIGQEAMHSLEHIAMNQHVRDQGMPVEELEKQLSVVLGIAKKLPKRHQLAITCGLEHLTAMMADMLLERNDIREDMHESMQPIWVWHAIEETEHKAVTFDVFQEVGGTYAERAFYLAFSTAMLGVVASAFTAQMMIKDPKHFSLKDTAKGMWRMWGRNGAFSSLIPTWLEYFKPGFHPWDHDNSELIERFKAKINEHIAPQFKNGNRRTLQ</sequence>